<keyword evidence="1" id="KW-0812">Transmembrane</keyword>
<evidence type="ECO:0000313" key="4">
    <source>
        <dbReference type="Proteomes" id="UP001500192"/>
    </source>
</evidence>
<feature type="transmembrane region" description="Helical" evidence="1">
    <location>
        <begin position="72"/>
        <end position="99"/>
    </location>
</feature>
<dbReference type="Pfam" id="PF13828">
    <property type="entry name" value="DUF4190"/>
    <property type="match status" value="1"/>
</dbReference>
<reference evidence="4" key="1">
    <citation type="journal article" date="2019" name="Int. J. Syst. Evol. Microbiol.">
        <title>The Global Catalogue of Microorganisms (GCM) 10K type strain sequencing project: providing services to taxonomists for standard genome sequencing and annotation.</title>
        <authorList>
            <consortium name="The Broad Institute Genomics Platform"/>
            <consortium name="The Broad Institute Genome Sequencing Center for Infectious Disease"/>
            <person name="Wu L."/>
            <person name="Ma J."/>
        </authorList>
    </citation>
    <scope>NUCLEOTIDE SEQUENCE [LARGE SCALE GENOMIC DNA]</scope>
    <source>
        <strain evidence="4">JCM 18054</strain>
    </source>
</reference>
<keyword evidence="1" id="KW-1133">Transmembrane helix</keyword>
<organism evidence="3 4">
    <name type="scientific">Amycolatopsis dongchuanensis</name>
    <dbReference type="NCBI Taxonomy" id="1070866"/>
    <lineage>
        <taxon>Bacteria</taxon>
        <taxon>Bacillati</taxon>
        <taxon>Actinomycetota</taxon>
        <taxon>Actinomycetes</taxon>
        <taxon>Pseudonocardiales</taxon>
        <taxon>Pseudonocardiaceae</taxon>
        <taxon>Amycolatopsis</taxon>
    </lineage>
</organism>
<sequence>MRRLFVLNAQPPYAAPQQQPGNGVAIGGMVTGIVGLVFGWFPVLGFILGAVAVVLSGVGIHNANTKNASGRGMAVAGLVCGILALLFGLFWILVIGAAASSAGVH</sequence>
<gene>
    <name evidence="3" type="ORF">GCM10023214_02540</name>
</gene>
<dbReference type="InterPro" id="IPR025241">
    <property type="entry name" value="DUF4190"/>
</dbReference>
<dbReference type="Proteomes" id="UP001500192">
    <property type="component" value="Unassembled WGS sequence"/>
</dbReference>
<accession>A0ABP9PST7</accession>
<evidence type="ECO:0000313" key="3">
    <source>
        <dbReference type="EMBL" id="GAA5151601.1"/>
    </source>
</evidence>
<evidence type="ECO:0000256" key="1">
    <source>
        <dbReference type="SAM" id="Phobius"/>
    </source>
</evidence>
<feature type="domain" description="DUF4190" evidence="2">
    <location>
        <begin position="25"/>
        <end position="89"/>
    </location>
</feature>
<name>A0ABP9PST7_9PSEU</name>
<dbReference type="RefSeq" id="WP_346051513.1">
    <property type="nucleotide sequence ID" value="NZ_BAABIB010000006.1"/>
</dbReference>
<keyword evidence="1" id="KW-0472">Membrane</keyword>
<proteinExistence type="predicted"/>
<dbReference type="EMBL" id="BAABIB010000006">
    <property type="protein sequence ID" value="GAA5151601.1"/>
    <property type="molecule type" value="Genomic_DNA"/>
</dbReference>
<evidence type="ECO:0000259" key="2">
    <source>
        <dbReference type="Pfam" id="PF13828"/>
    </source>
</evidence>
<protein>
    <recommendedName>
        <fullName evidence="2">DUF4190 domain-containing protein</fullName>
    </recommendedName>
</protein>
<comment type="caution">
    <text evidence="3">The sequence shown here is derived from an EMBL/GenBank/DDBJ whole genome shotgun (WGS) entry which is preliminary data.</text>
</comment>
<feature type="transmembrane region" description="Helical" evidence="1">
    <location>
        <begin position="38"/>
        <end position="60"/>
    </location>
</feature>
<keyword evidence="4" id="KW-1185">Reference proteome</keyword>